<organism evidence="1 2">
    <name type="scientific">Zarea fungicola</name>
    <dbReference type="NCBI Taxonomy" id="93591"/>
    <lineage>
        <taxon>Eukaryota</taxon>
        <taxon>Fungi</taxon>
        <taxon>Dikarya</taxon>
        <taxon>Ascomycota</taxon>
        <taxon>Pezizomycotina</taxon>
        <taxon>Sordariomycetes</taxon>
        <taxon>Hypocreomycetidae</taxon>
        <taxon>Hypocreales</taxon>
        <taxon>Cordycipitaceae</taxon>
        <taxon>Zarea</taxon>
    </lineage>
</organism>
<accession>A0ACC1N4S8</accession>
<dbReference type="EMBL" id="JANJQO010000971">
    <property type="protein sequence ID" value="KAJ2973458.1"/>
    <property type="molecule type" value="Genomic_DNA"/>
</dbReference>
<dbReference type="Proteomes" id="UP001143910">
    <property type="component" value="Unassembled WGS sequence"/>
</dbReference>
<sequence length="610" mass="68885">MHDSSEAAKRIVRAKPRSRRQDEPNASEARSEPVVLQRSDDSHHHHGLVIPLSPNISVVSEHIEEERESLGHETIHSRYVQACLDIASGAKLPSPDKMLDPSNPCKGMLQYHGGGHYVGILGDFLARARARAPLQVAVTDGMNSETQAQTHGKPIQSSNHLDPFDSLDSADIQYLTQKSAFSLPSKAHCEAFFKLYFSYAFIDAPVLDRFEFMQSYESGRYSYFLVQAILANATLHASESLLAACGFTGRQEALEVFYSRATMLLDFGREANQLRVLQGSVILSMTGYTPSKSEKDFRYWLHHAIRTATRMGMHRICDVAVANADSSTSKLYRRIWWVLYNRDVAMSIVGQENRRLLGDHECDIGNPPDEDWSDEQSVTSYGEASPEPDRIESRFKAWRTSLHPSLKEEHGSQPEDQYCRLVLQACSYRYECVIFRLLWQRFKSRDMAARKQAERRLRLTMYELDILIGRALAYDLLAVLPMSFLTSIPTVLALHLELSLESHEPVSGDLFSSMYIRQSILCMRQCKDVPTIKAALEVAEWILAKRTQRDASLPSTPRLRRPTEPASGSTEELSADLSENHVHSELMTEGGWMAELFDPGMLGALFSSYE</sequence>
<gene>
    <name evidence="1" type="ORF">NQ176_g6599</name>
</gene>
<proteinExistence type="predicted"/>
<evidence type="ECO:0000313" key="1">
    <source>
        <dbReference type="EMBL" id="KAJ2973458.1"/>
    </source>
</evidence>
<name>A0ACC1N4S8_9HYPO</name>
<protein>
    <submittedName>
        <fullName evidence="1">Uncharacterized protein</fullName>
    </submittedName>
</protein>
<evidence type="ECO:0000313" key="2">
    <source>
        <dbReference type="Proteomes" id="UP001143910"/>
    </source>
</evidence>
<keyword evidence="2" id="KW-1185">Reference proteome</keyword>
<reference evidence="1" key="1">
    <citation type="submission" date="2022-08" db="EMBL/GenBank/DDBJ databases">
        <title>Genome Sequence of Lecanicillium fungicola.</title>
        <authorList>
            <person name="Buettner E."/>
        </authorList>
    </citation>
    <scope>NUCLEOTIDE SEQUENCE</scope>
    <source>
        <strain evidence="1">Babe33</strain>
    </source>
</reference>
<comment type="caution">
    <text evidence="1">The sequence shown here is derived from an EMBL/GenBank/DDBJ whole genome shotgun (WGS) entry which is preliminary data.</text>
</comment>